<sequence length="167" mass="18554">MTEVVTVTERGRELAFGFDEMNRYHGGGSPAGVATAFKVLQRAFSVLSPEAPPLRRSVVIRTAFRGPGARDGFEAVTRAVSDDRFAVDRTLLRSDLGRLREDFVFAVNVGGEPVVLILRDGFVTDEFLDLARTPDRTVEQETHLDELKKQLAERLMATPAEQIYDVT</sequence>
<gene>
    <name evidence="1" type="ORF">MHPYR_70151</name>
</gene>
<dbReference type="AlphaFoldDB" id="A0A1Y5PPD7"/>
<dbReference type="EMBL" id="FLQS01000067">
    <property type="protein sequence ID" value="SBS79230.1"/>
    <property type="molecule type" value="Genomic_DNA"/>
</dbReference>
<reference evidence="1" key="1">
    <citation type="submission" date="2016-03" db="EMBL/GenBank/DDBJ databases">
        <authorList>
            <person name="Ploux O."/>
        </authorList>
    </citation>
    <scope>NUCLEOTIDE SEQUENCE</scope>
    <source>
        <strain evidence="1">UC10</strain>
    </source>
</reference>
<protein>
    <submittedName>
        <fullName evidence="1">Uncharacterized protein</fullName>
    </submittedName>
</protein>
<proteinExistence type="predicted"/>
<accession>A0A1Y5PPD7</accession>
<name>A0A1Y5PPD7_9MYCO</name>
<evidence type="ECO:0000313" key="1">
    <source>
        <dbReference type="EMBL" id="SBS79230.1"/>
    </source>
</evidence>
<organism evidence="1">
    <name type="scientific">uncultured Mycobacterium sp</name>
    <dbReference type="NCBI Taxonomy" id="171292"/>
    <lineage>
        <taxon>Bacteria</taxon>
        <taxon>Bacillati</taxon>
        <taxon>Actinomycetota</taxon>
        <taxon>Actinomycetes</taxon>
        <taxon>Mycobacteriales</taxon>
        <taxon>Mycobacteriaceae</taxon>
        <taxon>Mycobacterium</taxon>
        <taxon>environmental samples</taxon>
    </lineage>
</organism>